<evidence type="ECO:0000256" key="15">
    <source>
        <dbReference type="ARBA" id="ARBA00031267"/>
    </source>
</evidence>
<reference evidence="19" key="1">
    <citation type="journal article" date="2023" name="Science">
        <title>Genome structures resolve the early diversification of teleost fishes.</title>
        <authorList>
            <person name="Parey E."/>
            <person name="Louis A."/>
            <person name="Montfort J."/>
            <person name="Bouchez O."/>
            <person name="Roques C."/>
            <person name="Iampietro C."/>
            <person name="Lluch J."/>
            <person name="Castinel A."/>
            <person name="Donnadieu C."/>
            <person name="Desvignes T."/>
            <person name="Floi Bucao C."/>
            <person name="Jouanno E."/>
            <person name="Wen M."/>
            <person name="Mejri S."/>
            <person name="Dirks R."/>
            <person name="Jansen H."/>
            <person name="Henkel C."/>
            <person name="Chen W.J."/>
            <person name="Zahm M."/>
            <person name="Cabau C."/>
            <person name="Klopp C."/>
            <person name="Thompson A.W."/>
            <person name="Robinson-Rechavi M."/>
            <person name="Braasch I."/>
            <person name="Lecointre G."/>
            <person name="Bobe J."/>
            <person name="Postlethwait J.H."/>
            <person name="Berthelot C."/>
            <person name="Roest Crollius H."/>
            <person name="Guiguen Y."/>
        </authorList>
    </citation>
    <scope>NUCLEOTIDE SEQUENCE</scope>
    <source>
        <strain evidence="19">NC1722</strain>
    </source>
</reference>
<dbReference type="CDD" id="cd01852">
    <property type="entry name" value="AIG1"/>
    <property type="match status" value="1"/>
</dbReference>
<dbReference type="FunFam" id="3.40.50.300:FF:001809">
    <property type="entry name" value="Si:ch1073-365p7.2"/>
    <property type="match status" value="3"/>
</dbReference>
<organism evidence="19 20">
    <name type="scientific">Aldrovandia affinis</name>
    <dbReference type="NCBI Taxonomy" id="143900"/>
    <lineage>
        <taxon>Eukaryota</taxon>
        <taxon>Metazoa</taxon>
        <taxon>Chordata</taxon>
        <taxon>Craniata</taxon>
        <taxon>Vertebrata</taxon>
        <taxon>Euteleostomi</taxon>
        <taxon>Actinopterygii</taxon>
        <taxon>Neopterygii</taxon>
        <taxon>Teleostei</taxon>
        <taxon>Notacanthiformes</taxon>
        <taxon>Halosauridae</taxon>
        <taxon>Aldrovandia</taxon>
    </lineage>
</organism>
<dbReference type="PROSITE" id="PS51720">
    <property type="entry name" value="G_AIG1"/>
    <property type="match status" value="3"/>
</dbReference>
<feature type="domain" description="AIG1-type G" evidence="18">
    <location>
        <begin position="526"/>
        <end position="724"/>
    </location>
</feature>
<dbReference type="Gene3D" id="1.25.40.120">
    <property type="entry name" value="Protein prenylyltransferase"/>
    <property type="match status" value="2"/>
</dbReference>
<evidence type="ECO:0000256" key="13">
    <source>
        <dbReference type="ARBA" id="ARBA00029862"/>
    </source>
</evidence>
<comment type="similarity">
    <text evidence="2">Belongs to the protein prenyltransferase subunit alpha family.</text>
</comment>
<comment type="similarity">
    <text evidence="3">Belongs to the TRAFAC class TrmE-Era-EngA-EngB-Septin-like GTPase superfamily. AIG1/Toc34/Toc159-like paraseptin GTPase family. IAN subfamily.</text>
</comment>
<dbReference type="GO" id="GO:0008270">
    <property type="term" value="F:zinc ion binding"/>
    <property type="evidence" value="ECO:0007669"/>
    <property type="project" value="InterPro"/>
</dbReference>
<comment type="caution">
    <text evidence="19">The sequence shown here is derived from an EMBL/GenBank/DDBJ whole genome shotgun (WGS) entry which is preliminary data.</text>
</comment>
<comment type="function">
    <text evidence="1">Catalyzes the transfer of a geranylgeranyl moiety from geranylgeranyl diphosphate to both cysteines of Rab proteins with the C-terminal sequence -XXCC, -XCXC and -CCXX, such as RAB1A, RAB3A, RAB5A and RAB7A.</text>
</comment>
<keyword evidence="11" id="KW-0547">Nucleotide-binding</keyword>
<evidence type="ECO:0000256" key="8">
    <source>
        <dbReference type="ARBA" id="ARBA00022614"/>
    </source>
</evidence>
<proteinExistence type="inferred from homology"/>
<dbReference type="FunFam" id="3.80.10.10:FF:000138">
    <property type="entry name" value="geranylgeranyl transferase type-2 subunit alpha"/>
    <property type="match status" value="1"/>
</dbReference>
<dbReference type="FunFam" id="2.60.40.1130:FF:000001">
    <property type="entry name" value="Geranylgeranyl transferase type-2 subunit alpha"/>
    <property type="match status" value="1"/>
</dbReference>
<evidence type="ECO:0000256" key="11">
    <source>
        <dbReference type="ARBA" id="ARBA00022741"/>
    </source>
</evidence>
<dbReference type="Gene3D" id="2.60.40.1130">
    <property type="entry name" value="Rab geranylgeranyltransferase alpha-subunit, insert domain"/>
    <property type="match status" value="1"/>
</dbReference>
<dbReference type="Proteomes" id="UP001221898">
    <property type="component" value="Unassembled WGS sequence"/>
</dbReference>
<keyword evidence="6" id="KW-0597">Phosphoprotein</keyword>
<evidence type="ECO:0000256" key="1">
    <source>
        <dbReference type="ARBA" id="ARBA00002902"/>
    </source>
</evidence>
<dbReference type="InterPro" id="IPR001611">
    <property type="entry name" value="Leu-rich_rpt"/>
</dbReference>
<dbReference type="SUPFAM" id="SSF48439">
    <property type="entry name" value="Protein prenylyltransferase"/>
    <property type="match status" value="1"/>
</dbReference>
<feature type="non-terminal residue" evidence="19">
    <location>
        <position position="1463"/>
    </location>
</feature>
<dbReference type="PANTHER" id="PTHR10903">
    <property type="entry name" value="GTPASE, IMAP FAMILY MEMBER-RELATED"/>
    <property type="match status" value="1"/>
</dbReference>
<gene>
    <name evidence="19" type="ORF">AAFF_G00299450</name>
</gene>
<dbReference type="GO" id="GO:0004663">
    <property type="term" value="F:Rab geranylgeranyltransferase activity"/>
    <property type="evidence" value="ECO:0007669"/>
    <property type="project" value="UniProtKB-EC"/>
</dbReference>
<dbReference type="SUPFAM" id="SSF49594">
    <property type="entry name" value="Rab geranylgeranyltransferase alpha-subunit, insert domain"/>
    <property type="match status" value="1"/>
</dbReference>
<dbReference type="Pfam" id="PF07711">
    <property type="entry name" value="RabGGT_insert"/>
    <property type="match status" value="1"/>
</dbReference>
<keyword evidence="7" id="KW-0637">Prenyltransferase</keyword>
<evidence type="ECO:0000256" key="7">
    <source>
        <dbReference type="ARBA" id="ARBA00022602"/>
    </source>
</evidence>
<dbReference type="Gene3D" id="3.40.50.300">
    <property type="entry name" value="P-loop containing nucleotide triphosphate hydrolases"/>
    <property type="match status" value="3"/>
</dbReference>
<evidence type="ECO:0000256" key="17">
    <source>
        <dbReference type="SAM" id="Coils"/>
    </source>
</evidence>
<evidence type="ECO:0000256" key="9">
    <source>
        <dbReference type="ARBA" id="ARBA00022679"/>
    </source>
</evidence>
<evidence type="ECO:0000256" key="4">
    <source>
        <dbReference type="ARBA" id="ARBA00012656"/>
    </source>
</evidence>
<evidence type="ECO:0000256" key="2">
    <source>
        <dbReference type="ARBA" id="ARBA00006734"/>
    </source>
</evidence>
<evidence type="ECO:0000256" key="3">
    <source>
        <dbReference type="ARBA" id="ARBA00008535"/>
    </source>
</evidence>
<evidence type="ECO:0000256" key="10">
    <source>
        <dbReference type="ARBA" id="ARBA00022737"/>
    </source>
</evidence>
<keyword evidence="10" id="KW-0677">Repeat</keyword>
<dbReference type="Pfam" id="PF01239">
    <property type="entry name" value="PPTA"/>
    <property type="match status" value="4"/>
</dbReference>
<dbReference type="InterPro" id="IPR045058">
    <property type="entry name" value="GIMA/IAN/Toc"/>
</dbReference>
<dbReference type="FunFam" id="1.25.40.120:FF:000035">
    <property type="entry name" value="Geranylgeranyl transferase type-2 subunit alpha"/>
    <property type="match status" value="1"/>
</dbReference>
<dbReference type="SUPFAM" id="SSF52540">
    <property type="entry name" value="P-loop containing nucleoside triphosphate hydrolases"/>
    <property type="match status" value="3"/>
</dbReference>
<accession>A0AAD7R941</accession>
<dbReference type="InterPro" id="IPR009087">
    <property type="entry name" value="RabGGT_asu_insert-domain"/>
</dbReference>
<keyword evidence="17" id="KW-0175">Coiled coil</keyword>
<evidence type="ECO:0000313" key="20">
    <source>
        <dbReference type="Proteomes" id="UP001221898"/>
    </source>
</evidence>
<keyword evidence="12" id="KW-0342">GTP-binding</keyword>
<feature type="domain" description="AIG1-type G" evidence="18">
    <location>
        <begin position="53"/>
        <end position="255"/>
    </location>
</feature>
<dbReference type="InterPro" id="IPR006703">
    <property type="entry name" value="G_AIG1"/>
</dbReference>
<dbReference type="InterPro" id="IPR002088">
    <property type="entry name" value="Prenyl_trans_a"/>
</dbReference>
<dbReference type="InterPro" id="IPR027417">
    <property type="entry name" value="P-loop_NTPase"/>
</dbReference>
<dbReference type="EMBL" id="JAINUG010000427">
    <property type="protein sequence ID" value="KAJ8371850.1"/>
    <property type="molecule type" value="Genomic_DNA"/>
</dbReference>
<keyword evidence="9" id="KW-0808">Transferase</keyword>
<evidence type="ECO:0000256" key="5">
    <source>
        <dbReference type="ARBA" id="ARBA00014772"/>
    </source>
</evidence>
<dbReference type="Gene3D" id="3.80.10.10">
    <property type="entry name" value="Ribonuclease Inhibitor"/>
    <property type="match status" value="1"/>
</dbReference>
<dbReference type="PROSITE" id="PS51450">
    <property type="entry name" value="LRR"/>
    <property type="match status" value="1"/>
</dbReference>
<dbReference type="EC" id="2.5.1.60" evidence="4"/>
<comment type="catalytic activity">
    <reaction evidence="16">
        <text>geranylgeranyl diphosphate + L-cysteinyl-[protein] = S-geranylgeranyl-L-cysteinyl-[protein] + diphosphate</text>
        <dbReference type="Rhea" id="RHEA:21240"/>
        <dbReference type="Rhea" id="RHEA-COMP:10131"/>
        <dbReference type="Rhea" id="RHEA-COMP:11537"/>
        <dbReference type="ChEBI" id="CHEBI:29950"/>
        <dbReference type="ChEBI" id="CHEBI:33019"/>
        <dbReference type="ChEBI" id="CHEBI:57533"/>
        <dbReference type="ChEBI" id="CHEBI:86021"/>
        <dbReference type="EC" id="2.5.1.60"/>
    </reaction>
</comment>
<feature type="coiled-coil region" evidence="17">
    <location>
        <begin position="484"/>
        <end position="515"/>
    </location>
</feature>
<protein>
    <recommendedName>
        <fullName evidence="5">Geranylgeranyl transferase type-2 subunit alpha</fullName>
        <ecNumber evidence="4">2.5.1.60</ecNumber>
    </recommendedName>
    <alternativeName>
        <fullName evidence="15">Geranylgeranyl transferase type II subunit alpha</fullName>
    </alternativeName>
    <alternativeName>
        <fullName evidence="13">Rab geranyl-geranyltransferase subunit alpha</fullName>
    </alternativeName>
    <alternativeName>
        <fullName evidence="14">Rab geranylgeranyltransferase subunit alpha</fullName>
    </alternativeName>
</protein>
<dbReference type="InterPro" id="IPR032675">
    <property type="entry name" value="LRR_dom_sf"/>
</dbReference>
<keyword evidence="8" id="KW-0433">Leucine-rich repeat</keyword>
<dbReference type="SMART" id="SM00365">
    <property type="entry name" value="LRR_SD22"/>
    <property type="match status" value="2"/>
</dbReference>
<keyword evidence="20" id="KW-1185">Reference proteome</keyword>
<evidence type="ECO:0000259" key="18">
    <source>
        <dbReference type="PROSITE" id="PS51720"/>
    </source>
</evidence>
<feature type="coiled-coil region" evidence="17">
    <location>
        <begin position="257"/>
        <end position="291"/>
    </location>
</feature>
<evidence type="ECO:0000256" key="6">
    <source>
        <dbReference type="ARBA" id="ARBA00022553"/>
    </source>
</evidence>
<dbReference type="PANTHER" id="PTHR10903:SF107">
    <property type="entry name" value="GTPASE IMAP FAMILY MEMBER 4-LIKE-RELATED"/>
    <property type="match status" value="1"/>
</dbReference>
<dbReference type="Pfam" id="PF14580">
    <property type="entry name" value="LRR_9"/>
    <property type="match status" value="1"/>
</dbReference>
<sequence>FYCKACSCFTPAETKQTGDRIQYVLSEVRKEENKKIGPMATSASILKDNEPHCADLRIVLLGGRWGGKSSAGNTILGEERFESGRQRTAKSDSRHATVAGWQLVVVDTPGWKGYFSLRETTQADKEEIKRSVCECFPGPHVFLLVVPVDTAFTTEHKRALVEHLKLLGERVWKHSMVLFTCGDWLHDKSIEQHIETEGKALQWLVDKCRNRYHVLTNKSREEHPTQVTELLEKIEEMVAGNSGGHYEAYESECQIWRNKTLKVKEMAEKRMMEMEKQREERRALLQGMETQPTELSVVLLGSRGAGKSASGNTILGSEEFDIKKGTSKSVVKYGNVEGTTMVTLVDTPGWWRDYSVSNTTQLVKQEVKLSVSLCRPGPHIFLLAIDTDVAFTEEQRAAVEEHLQLISGRIWSHTMILFTRVDWLGAKSIEQHIEEEGKALQWLVEKCGNRYHALDNKNKEGCAQVSELLQKMKEMVAENRGCYHEVDEMALRGMEKRMKEVEEKAKQRMTTAKEESERFQGSSNHLPEVRVVLLGQTSSGKNASGTTILGREVFPTCETVQCEIKKGEVAGRQVIIVNSPGWRDNAVWCTMEQDMEIARSLSLCPPGPHVVLLVIPVHVAYTERHKRALQYHLSCFDEDIWRHTMVLFTYGDKLGDTAIEQHIEMEGRPLQWLVEKCGNRYHVFRNKNGGDVGQVTELLEKIEEMVAGNSEKQFFPDGLQVYQEVEEMKRREADEMKACFEEEWRKREKELLEKFRKLLLELQKETGKASLPPKLKCKLNFAPNSKESKFEKGWMSRDEQMKRSLREKMAELDKDIEQVKLPVHLRSSYDLIPPHLSGSTASTNSSSEDLWSEDYKRTYNTVIPLLSDQRRKVAGSPSIFSAALTDEDSGVYSSSSVWNIFFKAPTMHGRVKLKSTAQQEEEKRKEREKKLKVYVAARDACFNKRKEGIMDDEALQLTQQLLSSNPDFATLWNYRREILLHQETIRVEEEVQRLYEDELSILEGCLKVNPKSYGSWHHRGWVSSRIPRPDWVRELGLCDRCLALDDRNFHCWDYRRMVVKLSGPLLHPPPQTHSHRVCEEQLLKEYELVQNAFFTDPNDQSAWFYYRWLLGRAEREEMISCVYVSREGERVVVAFSRPVNALSIGLLLVVDGQPLKVDWKSVHPRFRHCPVWICELAPGTVSDTNNEHNLTVHWTEKRTHRDCALYTGRSESWCRDTATDQELFRSELSVEKTSVLQSELQSCTQLLELEPQNKWCVLTIVLLMRALDPLGYERETLKHFETLKVVDPMRCSYYSDLCSKFMMENTILKMEYAEVRVFSLSGKKLTTLSHLDQLLLVTHINISSNQLQALPPQFAMLQCLEVLEVDDNIIENLYGLYHLPRLEELSLRNNKISRLSDLKPLTSCPKLTRLDLRGNPVAQTANIQSELAELLPSHGEWARYHLRAAEGANTSVKLFNIPPTGES</sequence>
<dbReference type="SUPFAM" id="SSF52058">
    <property type="entry name" value="L domain-like"/>
    <property type="match status" value="1"/>
</dbReference>
<dbReference type="PROSITE" id="PS51147">
    <property type="entry name" value="PFTA"/>
    <property type="match status" value="4"/>
</dbReference>
<name>A0AAD7R941_9TELE</name>
<evidence type="ECO:0000256" key="14">
    <source>
        <dbReference type="ARBA" id="ARBA00030805"/>
    </source>
</evidence>
<evidence type="ECO:0000313" key="19">
    <source>
        <dbReference type="EMBL" id="KAJ8371850.1"/>
    </source>
</evidence>
<dbReference type="Pfam" id="PF04548">
    <property type="entry name" value="AIG1"/>
    <property type="match status" value="3"/>
</dbReference>
<evidence type="ECO:0000256" key="12">
    <source>
        <dbReference type="ARBA" id="ARBA00023134"/>
    </source>
</evidence>
<evidence type="ECO:0000256" key="16">
    <source>
        <dbReference type="ARBA" id="ARBA00047658"/>
    </source>
</evidence>
<dbReference type="InterPro" id="IPR036254">
    <property type="entry name" value="RabGGT_asu_insert-dom_sf"/>
</dbReference>
<dbReference type="GO" id="GO:0005525">
    <property type="term" value="F:GTP binding"/>
    <property type="evidence" value="ECO:0007669"/>
    <property type="project" value="UniProtKB-KW"/>
</dbReference>
<feature type="domain" description="AIG1-type G" evidence="18">
    <location>
        <begin position="292"/>
        <end position="493"/>
    </location>
</feature>